<proteinExistence type="predicted"/>
<gene>
    <name evidence="1" type="ORF">UFOPK1684_00896</name>
</gene>
<dbReference type="EMBL" id="CAEZTM010000038">
    <property type="protein sequence ID" value="CAB4573527.1"/>
    <property type="molecule type" value="Genomic_DNA"/>
</dbReference>
<sequence length="261" mass="28988">MTIPIAIATYRKSLEIAKRRRRTFRHVLLSIRWNFALLKKRKRALPHGENFSDALSKISVSVINLKHRKDRYEAFSREMASLGITDWTRIEAVNGKARFPETDGFFAGSAGCTLSHIAALEEVDWSSCQGAMICEDDVEFLVPRADVEAAVAAFLESPAIDVLALSCRARGGSAAINDRLRLVVGVVGRGCYIVKPHMVLPLQEAFARGLPKLLAGDRRGKGDLMWQPLQSRRHFFATPRLPVAQQSTGFSDIEGRDLGAR</sequence>
<reference evidence="1" key="1">
    <citation type="submission" date="2020-05" db="EMBL/GenBank/DDBJ databases">
        <authorList>
            <person name="Chiriac C."/>
            <person name="Salcher M."/>
            <person name="Ghai R."/>
            <person name="Kavagutti S V."/>
        </authorList>
    </citation>
    <scope>NUCLEOTIDE SEQUENCE</scope>
</reference>
<evidence type="ECO:0000313" key="1">
    <source>
        <dbReference type="EMBL" id="CAB4573527.1"/>
    </source>
</evidence>
<name>A0A6J6EBS5_9ZZZZ</name>
<organism evidence="1">
    <name type="scientific">freshwater metagenome</name>
    <dbReference type="NCBI Taxonomy" id="449393"/>
    <lineage>
        <taxon>unclassified sequences</taxon>
        <taxon>metagenomes</taxon>
        <taxon>ecological metagenomes</taxon>
    </lineage>
</organism>
<dbReference type="AlphaFoldDB" id="A0A6J6EBS5"/>
<protein>
    <submittedName>
        <fullName evidence="1">Unannotated protein</fullName>
    </submittedName>
</protein>
<accession>A0A6J6EBS5</accession>